<name>A0AAN7MT42_MYCAM</name>
<evidence type="ECO:0000313" key="1">
    <source>
        <dbReference type="EMBL" id="KAK4810926.1"/>
    </source>
</evidence>
<dbReference type="EMBL" id="JAUNZN010000018">
    <property type="protein sequence ID" value="KAK4810926.1"/>
    <property type="molecule type" value="Genomic_DNA"/>
</dbReference>
<protein>
    <submittedName>
        <fullName evidence="1">Uncharacterized protein</fullName>
    </submittedName>
</protein>
<evidence type="ECO:0000313" key="2">
    <source>
        <dbReference type="Proteomes" id="UP001333110"/>
    </source>
</evidence>
<comment type="caution">
    <text evidence="1">The sequence shown here is derived from an EMBL/GenBank/DDBJ whole genome shotgun (WGS) entry which is preliminary data.</text>
</comment>
<accession>A0AAN7MT42</accession>
<gene>
    <name evidence="1" type="ORF">QYF61_013334</name>
</gene>
<dbReference type="AlphaFoldDB" id="A0AAN7MT42"/>
<keyword evidence="2" id="KW-1185">Reference proteome</keyword>
<organism evidence="1 2">
    <name type="scientific">Mycteria americana</name>
    <name type="common">Wood stork</name>
    <dbReference type="NCBI Taxonomy" id="33587"/>
    <lineage>
        <taxon>Eukaryota</taxon>
        <taxon>Metazoa</taxon>
        <taxon>Chordata</taxon>
        <taxon>Craniata</taxon>
        <taxon>Vertebrata</taxon>
        <taxon>Euteleostomi</taxon>
        <taxon>Archelosauria</taxon>
        <taxon>Archosauria</taxon>
        <taxon>Dinosauria</taxon>
        <taxon>Saurischia</taxon>
        <taxon>Theropoda</taxon>
        <taxon>Coelurosauria</taxon>
        <taxon>Aves</taxon>
        <taxon>Neognathae</taxon>
        <taxon>Neoaves</taxon>
        <taxon>Aequornithes</taxon>
        <taxon>Ciconiiformes</taxon>
        <taxon>Ciconiidae</taxon>
        <taxon>Mycteria</taxon>
    </lineage>
</organism>
<proteinExistence type="predicted"/>
<dbReference type="Proteomes" id="UP001333110">
    <property type="component" value="Unassembled WGS sequence"/>
</dbReference>
<reference evidence="1 2" key="1">
    <citation type="journal article" date="2023" name="J. Hered.">
        <title>Chromosome-level genome of the wood stork (Mycteria americana) provides insight into avian chromosome evolution.</title>
        <authorList>
            <person name="Flamio R. Jr."/>
            <person name="Ramstad K.M."/>
        </authorList>
    </citation>
    <scope>NUCLEOTIDE SEQUENCE [LARGE SCALE GENOMIC DNA]</scope>
    <source>
        <strain evidence="1">JAX WOST 10</strain>
    </source>
</reference>
<sequence>MAVRAEQPQLSQPVLIGEVFQPSDHFCGPPLDLLQQACVFLILGTPELDAVLQVGSHESGAEGQNHLPQPAGHASFDAAQDTIGFLSCKRTSLAHVLLFIHHYPQVLLCRTALNAFIPQPVLIPGVALTQVQALALGLVELHEGHMGPLLKPVQVPLDGIPSLQQIRTPRSVKKEGEEVLPVPEQRFPCKLEKTMVK</sequence>